<accession>V8P2N8</accession>
<comment type="caution">
    <text evidence="2">The sequence shown here is derived from an EMBL/GenBank/DDBJ whole genome shotgun (WGS) entry which is preliminary data.</text>
</comment>
<proteinExistence type="predicted"/>
<sequence>MRQRQWPGKAPLKLPQFSQGRESALLKGLRHHLKRHCSAHSPFRLSFLLERELIKFAGDTNLAGITNTPEVKFRIQKDLDRLEQWALCNKMNFNVEKSEAEGGWTTKKTSRVLKISTTLQGVPESNPAAQKSEEKRLTFKGADGETGRPVSRGYRSEPRRELSPLSFARVGKQRAEPGVARVQGHSGGVHKAIARKLRKRGPLEPRTSLPHPEPTFASHFPRSIFRSNNSKACVNGTPCASPAQTFRSRPSLRGRRNIPPLFALYGEGCSRARASEDPPPPLLPTPSPLRHRELKRISRPQAGEPQWLSRRLDCRQLSISLVRSLSRAGSILGFDLLGGGGRRRGSALPPVRFGFFCSRWVCVDFLLIPLSPAPRLLFRKGGEERSLGARKGSGVSKSYREARQLRARRAIRGDWQQQQQQQQRLAKGSRVAFIREEGI</sequence>
<feature type="region of interest" description="Disordered" evidence="1">
    <location>
        <begin position="271"/>
        <end position="290"/>
    </location>
</feature>
<gene>
    <name evidence="2" type="ORF">L345_05415</name>
</gene>
<name>V8P2N8_OPHHA</name>
<evidence type="ECO:0000313" key="3">
    <source>
        <dbReference type="Proteomes" id="UP000018936"/>
    </source>
</evidence>
<protein>
    <recommendedName>
        <fullName evidence="4">Reverse transcriptase domain-containing protein</fullName>
    </recommendedName>
</protein>
<feature type="compositionally biased region" description="Pro residues" evidence="1">
    <location>
        <begin position="277"/>
        <end position="287"/>
    </location>
</feature>
<evidence type="ECO:0008006" key="4">
    <source>
        <dbReference type="Google" id="ProtNLM"/>
    </source>
</evidence>
<evidence type="ECO:0000313" key="2">
    <source>
        <dbReference type="EMBL" id="ETE68789.1"/>
    </source>
</evidence>
<evidence type="ECO:0000256" key="1">
    <source>
        <dbReference type="SAM" id="MobiDB-lite"/>
    </source>
</evidence>
<dbReference type="Proteomes" id="UP000018936">
    <property type="component" value="Unassembled WGS sequence"/>
</dbReference>
<dbReference type="AlphaFoldDB" id="V8P2N8"/>
<dbReference type="EMBL" id="AZIM01000936">
    <property type="protein sequence ID" value="ETE68789.1"/>
    <property type="molecule type" value="Genomic_DNA"/>
</dbReference>
<feature type="region of interest" description="Disordered" evidence="1">
    <location>
        <begin position="140"/>
        <end position="220"/>
    </location>
</feature>
<keyword evidence="3" id="KW-1185">Reference proteome</keyword>
<dbReference type="OrthoDB" id="416454at2759"/>
<organism evidence="2 3">
    <name type="scientific">Ophiophagus hannah</name>
    <name type="common">King cobra</name>
    <name type="synonym">Naja hannah</name>
    <dbReference type="NCBI Taxonomy" id="8665"/>
    <lineage>
        <taxon>Eukaryota</taxon>
        <taxon>Metazoa</taxon>
        <taxon>Chordata</taxon>
        <taxon>Craniata</taxon>
        <taxon>Vertebrata</taxon>
        <taxon>Euteleostomi</taxon>
        <taxon>Lepidosauria</taxon>
        <taxon>Squamata</taxon>
        <taxon>Bifurcata</taxon>
        <taxon>Unidentata</taxon>
        <taxon>Episquamata</taxon>
        <taxon>Toxicofera</taxon>
        <taxon>Serpentes</taxon>
        <taxon>Colubroidea</taxon>
        <taxon>Elapidae</taxon>
        <taxon>Elapinae</taxon>
        <taxon>Ophiophagus</taxon>
    </lineage>
</organism>
<reference evidence="2 3" key="1">
    <citation type="journal article" date="2013" name="Proc. Natl. Acad. Sci. U.S.A.">
        <title>The king cobra genome reveals dynamic gene evolution and adaptation in the snake venom system.</title>
        <authorList>
            <person name="Vonk F.J."/>
            <person name="Casewell N.R."/>
            <person name="Henkel C.V."/>
            <person name="Heimberg A.M."/>
            <person name="Jansen H.J."/>
            <person name="McCleary R.J."/>
            <person name="Kerkkamp H.M."/>
            <person name="Vos R.A."/>
            <person name="Guerreiro I."/>
            <person name="Calvete J.J."/>
            <person name="Wuster W."/>
            <person name="Woods A.E."/>
            <person name="Logan J.M."/>
            <person name="Harrison R.A."/>
            <person name="Castoe T.A."/>
            <person name="de Koning A.P."/>
            <person name="Pollock D.D."/>
            <person name="Yandell M."/>
            <person name="Calderon D."/>
            <person name="Renjifo C."/>
            <person name="Currier R.B."/>
            <person name="Salgado D."/>
            <person name="Pla D."/>
            <person name="Sanz L."/>
            <person name="Hyder A.S."/>
            <person name="Ribeiro J.M."/>
            <person name="Arntzen J.W."/>
            <person name="van den Thillart G.E."/>
            <person name="Boetzer M."/>
            <person name="Pirovano W."/>
            <person name="Dirks R.P."/>
            <person name="Spaink H.P."/>
            <person name="Duboule D."/>
            <person name="McGlinn E."/>
            <person name="Kini R.M."/>
            <person name="Richardson M.K."/>
        </authorList>
    </citation>
    <scope>NUCLEOTIDE SEQUENCE</scope>
    <source>
        <tissue evidence="2">Blood</tissue>
    </source>
</reference>
<feature type="non-terminal residue" evidence="2">
    <location>
        <position position="1"/>
    </location>
</feature>